<proteinExistence type="predicted"/>
<name>A0ABD2Z0M7_9GENT</name>
<evidence type="ECO:0000313" key="2">
    <source>
        <dbReference type="Proteomes" id="UP001630127"/>
    </source>
</evidence>
<dbReference type="EMBL" id="JBJUIK010000011">
    <property type="protein sequence ID" value="KAL3513073.1"/>
    <property type="molecule type" value="Genomic_DNA"/>
</dbReference>
<sequence>MRGSHAEPAGSRVLEMNKKVVERVESHSGLLQCNVKPLMLSQMLAMPYLVPQHGGGSLAHHEHWAKGRLSSSSELSYFIPTQGQKEKHLKVASLSIPSIR</sequence>
<comment type="caution">
    <text evidence="1">The sequence shown here is derived from an EMBL/GenBank/DDBJ whole genome shotgun (WGS) entry which is preliminary data.</text>
</comment>
<dbReference type="Proteomes" id="UP001630127">
    <property type="component" value="Unassembled WGS sequence"/>
</dbReference>
<evidence type="ECO:0000313" key="1">
    <source>
        <dbReference type="EMBL" id="KAL3513073.1"/>
    </source>
</evidence>
<protein>
    <submittedName>
        <fullName evidence="1">Uncharacterized protein</fullName>
    </submittedName>
</protein>
<keyword evidence="2" id="KW-1185">Reference proteome</keyword>
<reference evidence="1 2" key="1">
    <citation type="submission" date="2024-11" db="EMBL/GenBank/DDBJ databases">
        <title>A near-complete genome assembly of Cinchona calisaya.</title>
        <authorList>
            <person name="Lian D.C."/>
            <person name="Zhao X.W."/>
            <person name="Wei L."/>
        </authorList>
    </citation>
    <scope>NUCLEOTIDE SEQUENCE [LARGE SCALE GENOMIC DNA]</scope>
    <source>
        <tissue evidence="1">Nenye</tissue>
    </source>
</reference>
<accession>A0ABD2Z0M7</accession>
<dbReference type="AlphaFoldDB" id="A0ABD2Z0M7"/>
<gene>
    <name evidence="1" type="ORF">ACH5RR_025790</name>
</gene>
<organism evidence="1 2">
    <name type="scientific">Cinchona calisaya</name>
    <dbReference type="NCBI Taxonomy" id="153742"/>
    <lineage>
        <taxon>Eukaryota</taxon>
        <taxon>Viridiplantae</taxon>
        <taxon>Streptophyta</taxon>
        <taxon>Embryophyta</taxon>
        <taxon>Tracheophyta</taxon>
        <taxon>Spermatophyta</taxon>
        <taxon>Magnoliopsida</taxon>
        <taxon>eudicotyledons</taxon>
        <taxon>Gunneridae</taxon>
        <taxon>Pentapetalae</taxon>
        <taxon>asterids</taxon>
        <taxon>lamiids</taxon>
        <taxon>Gentianales</taxon>
        <taxon>Rubiaceae</taxon>
        <taxon>Cinchonoideae</taxon>
        <taxon>Cinchoneae</taxon>
        <taxon>Cinchona</taxon>
    </lineage>
</organism>